<gene>
    <name evidence="4" type="ORF">IAA70_01205</name>
</gene>
<reference evidence="4" key="1">
    <citation type="submission" date="2020-10" db="EMBL/GenBank/DDBJ databases">
        <authorList>
            <person name="Gilroy R."/>
        </authorList>
    </citation>
    <scope>NUCLEOTIDE SEQUENCE</scope>
    <source>
        <strain evidence="4">ChiHjej9B8-7071</strain>
    </source>
</reference>
<organism evidence="4 5">
    <name type="scientific">Candidatus Avoscillospira stercoripullorum</name>
    <dbReference type="NCBI Taxonomy" id="2840709"/>
    <lineage>
        <taxon>Bacteria</taxon>
        <taxon>Bacillati</taxon>
        <taxon>Bacillota</taxon>
        <taxon>Clostridia</taxon>
        <taxon>Eubacteriales</taxon>
        <taxon>Oscillospiraceae</taxon>
        <taxon>Oscillospiraceae incertae sedis</taxon>
        <taxon>Candidatus Avoscillospira</taxon>
    </lineage>
</organism>
<dbReference type="GO" id="GO:0004806">
    <property type="term" value="F:triacylglycerol lipase activity"/>
    <property type="evidence" value="ECO:0007669"/>
    <property type="project" value="TreeGrafter"/>
</dbReference>
<feature type="domain" description="Alpha/beta hydrolase fold-3" evidence="3">
    <location>
        <begin position="75"/>
        <end position="275"/>
    </location>
</feature>
<dbReference type="PANTHER" id="PTHR48081:SF30">
    <property type="entry name" value="ACETYL-HYDROLASE LIPR-RELATED"/>
    <property type="match status" value="1"/>
</dbReference>
<dbReference type="Pfam" id="PF07859">
    <property type="entry name" value="Abhydrolase_3"/>
    <property type="match status" value="1"/>
</dbReference>
<dbReference type="EMBL" id="DVGD01000036">
    <property type="protein sequence ID" value="HIR09000.1"/>
    <property type="molecule type" value="Genomic_DNA"/>
</dbReference>
<keyword evidence="2 4" id="KW-0378">Hydrolase</keyword>
<evidence type="ECO:0000313" key="5">
    <source>
        <dbReference type="Proteomes" id="UP000824258"/>
    </source>
</evidence>
<proteinExistence type="inferred from homology"/>
<comment type="similarity">
    <text evidence="1">Belongs to the 'GDXG' lipolytic enzyme family.</text>
</comment>
<evidence type="ECO:0000313" key="4">
    <source>
        <dbReference type="EMBL" id="HIR09000.1"/>
    </source>
</evidence>
<dbReference type="InterPro" id="IPR029058">
    <property type="entry name" value="AB_hydrolase_fold"/>
</dbReference>
<evidence type="ECO:0000259" key="3">
    <source>
        <dbReference type="Pfam" id="PF07859"/>
    </source>
</evidence>
<dbReference type="PANTHER" id="PTHR48081">
    <property type="entry name" value="AB HYDROLASE SUPERFAMILY PROTEIN C4A8.06C"/>
    <property type="match status" value="1"/>
</dbReference>
<dbReference type="AlphaFoldDB" id="A0A9D1A7B0"/>
<protein>
    <submittedName>
        <fullName evidence="4">Alpha/beta hydrolase</fullName>
    </submittedName>
</protein>
<evidence type="ECO:0000256" key="2">
    <source>
        <dbReference type="ARBA" id="ARBA00022801"/>
    </source>
</evidence>
<comment type="caution">
    <text evidence="4">The sequence shown here is derived from an EMBL/GenBank/DDBJ whole genome shotgun (WGS) entry which is preliminary data.</text>
</comment>
<reference evidence="4" key="2">
    <citation type="journal article" date="2021" name="PeerJ">
        <title>Extensive microbial diversity within the chicken gut microbiome revealed by metagenomics and culture.</title>
        <authorList>
            <person name="Gilroy R."/>
            <person name="Ravi A."/>
            <person name="Getino M."/>
            <person name="Pursley I."/>
            <person name="Horton D.L."/>
            <person name="Alikhan N.F."/>
            <person name="Baker D."/>
            <person name="Gharbi K."/>
            <person name="Hall N."/>
            <person name="Watson M."/>
            <person name="Adriaenssens E.M."/>
            <person name="Foster-Nyarko E."/>
            <person name="Jarju S."/>
            <person name="Secka A."/>
            <person name="Antonio M."/>
            <person name="Oren A."/>
            <person name="Chaudhuri R.R."/>
            <person name="La Ragione R."/>
            <person name="Hildebrand F."/>
            <person name="Pallen M.J."/>
        </authorList>
    </citation>
    <scope>NUCLEOTIDE SEQUENCE</scope>
    <source>
        <strain evidence="4">ChiHjej9B8-7071</strain>
    </source>
</reference>
<dbReference type="InterPro" id="IPR050300">
    <property type="entry name" value="GDXG_lipolytic_enzyme"/>
</dbReference>
<evidence type="ECO:0000256" key="1">
    <source>
        <dbReference type="ARBA" id="ARBA00010515"/>
    </source>
</evidence>
<sequence>MPSLVSSVLREQIRLMKPILTKTSIQTSRNLQEALGELGAKTVAAKVQRQDFQLEDFPACWLTPAETTLEDPRVLLYLHGGGYVAGSIRYAAGFAGVIAAKTGVRTLCIAYRLAPEHPFPAALDDAMTAYQYLLGQGYQGSDITLIGESAGGGLILSLCLLLKAQGIPLPARLVAISPWTDLTLSGESMEENREVDISLTKSELAAYAACYAPEQAALSLVSPLWGDLTGLPPCAIYVGGDEILLDDSRRLCTRLLDAGVPATISIEPGMWHAYLLYGVPEANAAWREIKTLLEE</sequence>
<dbReference type="InterPro" id="IPR013094">
    <property type="entry name" value="AB_hydrolase_3"/>
</dbReference>
<dbReference type="SUPFAM" id="SSF53474">
    <property type="entry name" value="alpha/beta-Hydrolases"/>
    <property type="match status" value="1"/>
</dbReference>
<name>A0A9D1A7B0_9FIRM</name>
<dbReference type="Gene3D" id="3.40.50.1820">
    <property type="entry name" value="alpha/beta hydrolase"/>
    <property type="match status" value="1"/>
</dbReference>
<dbReference type="Proteomes" id="UP000824258">
    <property type="component" value="Unassembled WGS sequence"/>
</dbReference>
<accession>A0A9D1A7B0</accession>